<accession>A0A4C1TKW9</accession>
<evidence type="ECO:0000256" key="2">
    <source>
        <dbReference type="SAM" id="MobiDB-lite"/>
    </source>
</evidence>
<dbReference type="GO" id="GO:0006309">
    <property type="term" value="P:apoptotic DNA fragmentation"/>
    <property type="evidence" value="ECO:0007669"/>
    <property type="project" value="TreeGrafter"/>
</dbReference>
<dbReference type="GO" id="GO:0030422">
    <property type="term" value="P:siRNA processing"/>
    <property type="evidence" value="ECO:0007669"/>
    <property type="project" value="TreeGrafter"/>
</dbReference>
<evidence type="ECO:0000256" key="1">
    <source>
        <dbReference type="ARBA" id="ARBA00022801"/>
    </source>
</evidence>
<evidence type="ECO:0000313" key="4">
    <source>
        <dbReference type="EMBL" id="GBP14028.1"/>
    </source>
</evidence>
<dbReference type="STRING" id="151549.A0A4C1TKW9"/>
<dbReference type="PANTHER" id="PTHR14950:SF37">
    <property type="entry name" value="ENDORIBONUCLEASE DICER"/>
    <property type="match status" value="1"/>
</dbReference>
<dbReference type="GO" id="GO:0003723">
    <property type="term" value="F:RNA binding"/>
    <property type="evidence" value="ECO:0007669"/>
    <property type="project" value="TreeGrafter"/>
</dbReference>
<dbReference type="InterPro" id="IPR027417">
    <property type="entry name" value="P-loop_NTPase"/>
</dbReference>
<feature type="compositionally biased region" description="Basic and acidic residues" evidence="2">
    <location>
        <begin position="141"/>
        <end position="156"/>
    </location>
</feature>
<feature type="region of interest" description="Disordered" evidence="2">
    <location>
        <begin position="137"/>
        <end position="157"/>
    </location>
</feature>
<dbReference type="Gene3D" id="3.40.50.300">
    <property type="entry name" value="P-loop containing nucleotide triphosphate hydrolases"/>
    <property type="match status" value="1"/>
</dbReference>
<dbReference type="GO" id="GO:0005737">
    <property type="term" value="C:cytoplasm"/>
    <property type="evidence" value="ECO:0007669"/>
    <property type="project" value="TreeGrafter"/>
</dbReference>
<keyword evidence="5" id="KW-1185">Reference proteome</keyword>
<dbReference type="GO" id="GO:0070578">
    <property type="term" value="C:RISC-loading complex"/>
    <property type="evidence" value="ECO:0007669"/>
    <property type="project" value="TreeGrafter"/>
</dbReference>
<dbReference type="PANTHER" id="PTHR14950">
    <property type="entry name" value="DICER-RELATED"/>
    <property type="match status" value="1"/>
</dbReference>
<dbReference type="OrthoDB" id="2392202at2759"/>
<dbReference type="GO" id="GO:0004530">
    <property type="term" value="F:deoxyribonuclease I activity"/>
    <property type="evidence" value="ECO:0007669"/>
    <property type="project" value="TreeGrafter"/>
</dbReference>
<dbReference type="Proteomes" id="UP000299102">
    <property type="component" value="Unassembled WGS sequence"/>
</dbReference>
<dbReference type="SUPFAM" id="SSF52540">
    <property type="entry name" value="P-loop containing nucleoside triphosphate hydrolases"/>
    <property type="match status" value="1"/>
</dbReference>
<dbReference type="PROSITE" id="PS51194">
    <property type="entry name" value="HELICASE_CTER"/>
    <property type="match status" value="1"/>
</dbReference>
<evidence type="ECO:0000313" key="5">
    <source>
        <dbReference type="Proteomes" id="UP000299102"/>
    </source>
</evidence>
<dbReference type="SMART" id="SM00490">
    <property type="entry name" value="HELICc"/>
    <property type="match status" value="1"/>
</dbReference>
<reference evidence="4 5" key="1">
    <citation type="journal article" date="2019" name="Commun. Biol.">
        <title>The bagworm genome reveals a unique fibroin gene that provides high tensile strength.</title>
        <authorList>
            <person name="Kono N."/>
            <person name="Nakamura H."/>
            <person name="Ohtoshi R."/>
            <person name="Tomita M."/>
            <person name="Numata K."/>
            <person name="Arakawa K."/>
        </authorList>
    </citation>
    <scope>NUCLEOTIDE SEQUENCE [LARGE SCALE GENOMIC DNA]</scope>
</reference>
<organism evidence="4 5">
    <name type="scientific">Eumeta variegata</name>
    <name type="common">Bagworm moth</name>
    <name type="synonym">Eumeta japonica</name>
    <dbReference type="NCBI Taxonomy" id="151549"/>
    <lineage>
        <taxon>Eukaryota</taxon>
        <taxon>Metazoa</taxon>
        <taxon>Ecdysozoa</taxon>
        <taxon>Arthropoda</taxon>
        <taxon>Hexapoda</taxon>
        <taxon>Insecta</taxon>
        <taxon>Pterygota</taxon>
        <taxon>Neoptera</taxon>
        <taxon>Endopterygota</taxon>
        <taxon>Lepidoptera</taxon>
        <taxon>Glossata</taxon>
        <taxon>Ditrysia</taxon>
        <taxon>Tineoidea</taxon>
        <taxon>Psychidae</taxon>
        <taxon>Oiketicinae</taxon>
        <taxon>Eumeta</taxon>
    </lineage>
</organism>
<protein>
    <submittedName>
        <fullName evidence="4">Endoribonuclease Dcr-1</fullName>
    </submittedName>
</protein>
<name>A0A4C1TKW9_EUMVA</name>
<dbReference type="EMBL" id="BGZK01005433">
    <property type="protein sequence ID" value="GBP14028.1"/>
    <property type="molecule type" value="Genomic_DNA"/>
</dbReference>
<evidence type="ECO:0000259" key="3">
    <source>
        <dbReference type="PROSITE" id="PS51194"/>
    </source>
</evidence>
<proteinExistence type="predicted"/>
<feature type="domain" description="Helicase C-terminal" evidence="3">
    <location>
        <begin position="1"/>
        <end position="150"/>
    </location>
</feature>
<keyword evidence="1" id="KW-0378">Hydrolase</keyword>
<gene>
    <name evidence="4" type="primary">Dcr-1</name>
    <name evidence="4" type="ORF">EVAR_73402_1</name>
</gene>
<comment type="caution">
    <text evidence="4">The sequence shown here is derived from an EMBL/GenBank/DDBJ whole genome shotgun (WGS) entry which is preliminary data.</text>
</comment>
<dbReference type="GO" id="GO:0031054">
    <property type="term" value="P:pre-miRNA processing"/>
    <property type="evidence" value="ECO:0007669"/>
    <property type="project" value="TreeGrafter"/>
</dbReference>
<sequence length="309" mass="35155">MSRCDPCLKFIKCQFTTDRVADPITEPKEAESEHRRQEEVLKRFRMHDCNILVGTSILEEGIDVPKCNLVIRWDPPTTYRSYVQCKGKARAVPAYHVLLVAPAWKQFVNLNASNEQLNDESHRLICRLYEDESAYLSDADNSDRGDNSNADEKESKQINGVSMKQRFMYGSSKGTIKILNPEVITYKHPSNASTANAASPNLILKEIDDESLSSGNVKETIASENNEITILNEGNSSTLNNLIIINHKEETEVHNKQDAIDMEEINDNIISICPKKSESYDEKETLARNHKNKTSWKTVNIKYLISMRF</sequence>
<dbReference type="Pfam" id="PF00271">
    <property type="entry name" value="Helicase_C"/>
    <property type="match status" value="1"/>
</dbReference>
<dbReference type="AlphaFoldDB" id="A0A4C1TKW9"/>
<dbReference type="GO" id="GO:0004525">
    <property type="term" value="F:ribonuclease III activity"/>
    <property type="evidence" value="ECO:0007669"/>
    <property type="project" value="TreeGrafter"/>
</dbReference>
<dbReference type="InterPro" id="IPR001650">
    <property type="entry name" value="Helicase_C-like"/>
</dbReference>
<dbReference type="GO" id="GO:0005634">
    <property type="term" value="C:nucleus"/>
    <property type="evidence" value="ECO:0007669"/>
    <property type="project" value="TreeGrafter"/>
</dbReference>